<gene>
    <name evidence="4" type="ORF">PhaeoP63_02988</name>
</gene>
<evidence type="ECO:0000256" key="1">
    <source>
        <dbReference type="ARBA" id="ARBA00006484"/>
    </source>
</evidence>
<dbReference type="Proteomes" id="UP000217545">
    <property type="component" value="Chromosome"/>
</dbReference>
<organism evidence="4 5">
    <name type="scientific">Phaeobacter gallaeciensis</name>
    <dbReference type="NCBI Taxonomy" id="60890"/>
    <lineage>
        <taxon>Bacteria</taxon>
        <taxon>Pseudomonadati</taxon>
        <taxon>Pseudomonadota</taxon>
        <taxon>Alphaproteobacteria</taxon>
        <taxon>Rhodobacterales</taxon>
        <taxon>Roseobacteraceae</taxon>
        <taxon>Phaeobacter</taxon>
    </lineage>
</organism>
<dbReference type="EMBL" id="CP010784">
    <property type="protein sequence ID" value="ATF07039.1"/>
    <property type="molecule type" value="Genomic_DNA"/>
</dbReference>
<accession>A0AAD0EDX8</accession>
<evidence type="ECO:0000259" key="3">
    <source>
        <dbReference type="SMART" id="SM00822"/>
    </source>
</evidence>
<dbReference type="GeneID" id="31847363"/>
<keyword evidence="2" id="KW-0560">Oxidoreductase</keyword>
<dbReference type="InterPro" id="IPR036291">
    <property type="entry name" value="NAD(P)-bd_dom_sf"/>
</dbReference>
<dbReference type="SUPFAM" id="SSF51735">
    <property type="entry name" value="NAD(P)-binding Rossmann-fold domains"/>
    <property type="match status" value="1"/>
</dbReference>
<dbReference type="GO" id="GO:0016020">
    <property type="term" value="C:membrane"/>
    <property type="evidence" value="ECO:0007669"/>
    <property type="project" value="TreeGrafter"/>
</dbReference>
<evidence type="ECO:0000313" key="4">
    <source>
        <dbReference type="EMBL" id="ATF07039.1"/>
    </source>
</evidence>
<dbReference type="PANTHER" id="PTHR44196:SF1">
    <property type="entry name" value="DEHYDROGENASE_REDUCTASE SDR FAMILY MEMBER 7B"/>
    <property type="match status" value="1"/>
</dbReference>
<dbReference type="PANTHER" id="PTHR44196">
    <property type="entry name" value="DEHYDROGENASE/REDUCTASE SDR FAMILY MEMBER 7B"/>
    <property type="match status" value="1"/>
</dbReference>
<dbReference type="PRINTS" id="PR00081">
    <property type="entry name" value="GDHRDH"/>
</dbReference>
<dbReference type="AlphaFoldDB" id="A0AAD0EDX8"/>
<dbReference type="SMART" id="SM00822">
    <property type="entry name" value="PKS_KR"/>
    <property type="match status" value="1"/>
</dbReference>
<evidence type="ECO:0000256" key="2">
    <source>
        <dbReference type="ARBA" id="ARBA00023002"/>
    </source>
</evidence>
<name>A0AAD0EDX8_9RHOB</name>
<dbReference type="InterPro" id="IPR002347">
    <property type="entry name" value="SDR_fam"/>
</dbReference>
<feature type="domain" description="Ketoreductase" evidence="3">
    <location>
        <begin position="3"/>
        <end position="173"/>
    </location>
</feature>
<dbReference type="Pfam" id="PF00106">
    <property type="entry name" value="adh_short"/>
    <property type="match status" value="1"/>
</dbReference>
<evidence type="ECO:0000313" key="5">
    <source>
        <dbReference type="Proteomes" id="UP000217545"/>
    </source>
</evidence>
<protein>
    <submittedName>
        <fullName evidence="4">Short chain dehydrogenase</fullName>
    </submittedName>
</protein>
<comment type="similarity">
    <text evidence="1">Belongs to the short-chain dehydrogenases/reductases (SDR) family.</text>
</comment>
<sequence>MKKNILIVGGSSGVGLELARHYACEGHRVTIAGRVDPGCAGVQFHALSITDDVADLTAQLDELVMRVGDVQTLVYCAGFLQRGSIATLEDGALSQMANVGLLAPMMLIQRLVRQASGPLKLMLVTSSSQYKPQPEMPAYCATKAGLGMLGAALVRGEGIGKVLVVAPSGIQTKFWAGSDTDTSTMLEPGWVAQQIVALSSGAFKYKYAKLLRQPSSVEVVEHLDNDFLPINP</sequence>
<dbReference type="GO" id="GO:0016491">
    <property type="term" value="F:oxidoreductase activity"/>
    <property type="evidence" value="ECO:0007669"/>
    <property type="project" value="UniProtKB-KW"/>
</dbReference>
<proteinExistence type="inferred from homology"/>
<dbReference type="InterPro" id="IPR057326">
    <property type="entry name" value="KR_dom"/>
</dbReference>
<dbReference type="CDD" id="cd05233">
    <property type="entry name" value="SDR_c"/>
    <property type="match status" value="1"/>
</dbReference>
<reference evidence="4 5" key="1">
    <citation type="journal article" date="2017" name="Front. Microbiol.">
        <title>Phaeobacter piscinae sp. nov., a species of the Roseobacter group and potential aquaculture probiont.</title>
        <authorList>
            <person name="Sonnenschein E.C."/>
            <person name="Phippen C.B.W."/>
            <person name="Nielsen K.F."/>
            <person name="Mateiu R.V."/>
            <person name="Melchiorsen J."/>
            <person name="Gram L."/>
            <person name="Overmann J."/>
            <person name="Freese H.M."/>
        </authorList>
    </citation>
    <scope>NUCLEOTIDE SEQUENCE [LARGE SCALE GENOMIC DNA]</scope>
    <source>
        <strain evidence="4 5">P63</strain>
    </source>
</reference>
<dbReference type="Gene3D" id="3.40.50.720">
    <property type="entry name" value="NAD(P)-binding Rossmann-like Domain"/>
    <property type="match status" value="1"/>
</dbReference>
<dbReference type="RefSeq" id="WP_024098353.1">
    <property type="nucleotide sequence ID" value="NZ_CP010588.1"/>
</dbReference>